<dbReference type="InterPro" id="IPR002882">
    <property type="entry name" value="CofD"/>
</dbReference>
<dbReference type="PATRIC" id="fig|1365251.3.peg.2210"/>
<reference evidence="2 3" key="1">
    <citation type="submission" date="2013-07" db="EMBL/GenBank/DDBJ databases">
        <title>Comparative Genomic and Metabolomic Analysis of Twelve Strains of Pseudoalteromonas luteoviolacea.</title>
        <authorList>
            <person name="Vynne N.G."/>
            <person name="Mansson M."/>
            <person name="Gram L."/>
        </authorList>
    </citation>
    <scope>NUCLEOTIDE SEQUENCE [LARGE SCALE GENOMIC DNA]</scope>
    <source>
        <strain evidence="2 3">H33</strain>
    </source>
</reference>
<dbReference type="GO" id="GO:0043743">
    <property type="term" value="F:LPPG:FO 2-phospho-L-lactate transferase activity"/>
    <property type="evidence" value="ECO:0007669"/>
    <property type="project" value="InterPro"/>
</dbReference>
<accession>A0A167ELV8</accession>
<protein>
    <recommendedName>
        <fullName evidence="4">Gluconeogenesis factor</fullName>
    </recommendedName>
</protein>
<dbReference type="Pfam" id="PF01933">
    <property type="entry name" value="CofD"/>
    <property type="match status" value="1"/>
</dbReference>
<dbReference type="PANTHER" id="PTHR30135">
    <property type="entry name" value="UNCHARACTERIZED PROTEIN YVCK-RELATED"/>
    <property type="match status" value="1"/>
</dbReference>
<evidence type="ECO:0000313" key="2">
    <source>
        <dbReference type="EMBL" id="KZN50938.1"/>
    </source>
</evidence>
<comment type="caution">
    <text evidence="2">The sequence shown here is derived from an EMBL/GenBank/DDBJ whole genome shotgun (WGS) entry which is preliminary data.</text>
</comment>
<evidence type="ECO:0008006" key="4">
    <source>
        <dbReference type="Google" id="ProtNLM"/>
    </source>
</evidence>
<keyword evidence="1" id="KW-0963">Cytoplasm</keyword>
<organism evidence="2 3">
    <name type="scientific">Pseudoalteromonas luteoviolacea H33</name>
    <dbReference type="NCBI Taxonomy" id="1365251"/>
    <lineage>
        <taxon>Bacteria</taxon>
        <taxon>Pseudomonadati</taxon>
        <taxon>Pseudomonadota</taxon>
        <taxon>Gammaproteobacteria</taxon>
        <taxon>Alteromonadales</taxon>
        <taxon>Pseudoalteromonadaceae</taxon>
        <taxon>Pseudoalteromonas</taxon>
    </lineage>
</organism>
<evidence type="ECO:0000313" key="3">
    <source>
        <dbReference type="Proteomes" id="UP000076503"/>
    </source>
</evidence>
<sequence>MNVVFVGAGQEMLDLMKSLKPMCQRLSAICATAEPSFDIDNKCALLSYSQLEILQSMSLALNSCKEQEMASHGHVANLELLALMCHTPTEAMTVFNQSLNTSNSVLPMSDFATDLIAITYGGETVVGAKNINDLTALPKEVFLSKDVKTSLDAVAVIEDADLIIFGPCNPITDLMPLLLIQDIRSAILQTTASRLFIDMPNSTSALVNSCTSAEYLHWMKCQIGYQFFDVTISSQFSEILQYHYQESMSISPDDAANNKTLGMLNALCEVPTAVSLEAMTKARLQVAPVRY</sequence>
<evidence type="ECO:0000256" key="1">
    <source>
        <dbReference type="ARBA" id="ARBA00022490"/>
    </source>
</evidence>
<dbReference type="Proteomes" id="UP000076503">
    <property type="component" value="Unassembled WGS sequence"/>
</dbReference>
<dbReference type="InterPro" id="IPR010119">
    <property type="entry name" value="Gluconeogen_factor"/>
</dbReference>
<dbReference type="OrthoDB" id="5413830at2"/>
<dbReference type="Gene3D" id="3.40.50.10680">
    <property type="entry name" value="CofD-like domains"/>
    <property type="match status" value="1"/>
</dbReference>
<dbReference type="PANTHER" id="PTHR30135:SF3">
    <property type="entry name" value="GLUCONEOGENESIS FACTOR-RELATED"/>
    <property type="match status" value="1"/>
</dbReference>
<gene>
    <name evidence="2" type="ORF">N476_14950</name>
</gene>
<dbReference type="EMBL" id="AUXZ01000070">
    <property type="protein sequence ID" value="KZN50938.1"/>
    <property type="molecule type" value="Genomic_DNA"/>
</dbReference>
<dbReference type="RefSeq" id="WP_063361707.1">
    <property type="nucleotide sequence ID" value="NZ_AUXZ01000070.1"/>
</dbReference>
<dbReference type="InterPro" id="IPR038136">
    <property type="entry name" value="CofD-like_dom_sf"/>
</dbReference>
<dbReference type="SUPFAM" id="SSF142338">
    <property type="entry name" value="CofD-like"/>
    <property type="match status" value="1"/>
</dbReference>
<proteinExistence type="predicted"/>
<dbReference type="AlphaFoldDB" id="A0A167ELV8"/>
<name>A0A167ELV8_9GAMM</name>